<dbReference type="PANTHER" id="PTHR35617:SF3">
    <property type="entry name" value="CORE-BINDING (CB) DOMAIN-CONTAINING PROTEIN"/>
    <property type="match status" value="1"/>
</dbReference>
<keyword evidence="2" id="KW-1185">Reference proteome</keyword>
<organism evidence="1 2">
    <name type="scientific">Merluccius polli</name>
    <name type="common">Benguela hake</name>
    <name type="synonym">Merluccius cadenati</name>
    <dbReference type="NCBI Taxonomy" id="89951"/>
    <lineage>
        <taxon>Eukaryota</taxon>
        <taxon>Metazoa</taxon>
        <taxon>Chordata</taxon>
        <taxon>Craniata</taxon>
        <taxon>Vertebrata</taxon>
        <taxon>Euteleostomi</taxon>
        <taxon>Actinopterygii</taxon>
        <taxon>Neopterygii</taxon>
        <taxon>Teleostei</taxon>
        <taxon>Neoteleostei</taxon>
        <taxon>Acanthomorphata</taxon>
        <taxon>Zeiogadaria</taxon>
        <taxon>Gadariae</taxon>
        <taxon>Gadiformes</taxon>
        <taxon>Gadoidei</taxon>
        <taxon>Merlucciidae</taxon>
        <taxon>Merluccius</taxon>
    </lineage>
</organism>
<dbReference type="AlphaFoldDB" id="A0AA47N5F4"/>
<proteinExistence type="predicted"/>
<sequence length="284" mass="31628">MARIGNSMSHLVLALSQTLQSPGVDPSVQALSEASLRAFAYMSRELGRVWLAQSPLSEPSRKVLHSLPIVPGQLFRPAVQQALERSFRVTQIRQQFAVSWLTKGNSEVLMILWACIMAQAYVVLMSAEHSSIRQFYHIGLLTDDRCCSPTINLKLNVLSFNSHCCIVEALHGMVQDPRGGTNLLPSTGNPQILAVPFRRGPGSSHHLGLCRGNICQTQQGGRRHCGLPHTVGSHTLVTRFLKGTQRLRPPQRSQTPSWDLPLVLEVLCQHPFETLENIEDKWVY</sequence>
<dbReference type="EMBL" id="JAOPHQ010001136">
    <property type="protein sequence ID" value="KAK0152194.1"/>
    <property type="molecule type" value="Genomic_DNA"/>
</dbReference>
<dbReference type="Proteomes" id="UP001174136">
    <property type="component" value="Unassembled WGS sequence"/>
</dbReference>
<name>A0AA47N5F4_MERPO</name>
<reference evidence="1" key="1">
    <citation type="journal article" date="2023" name="Front. Mar. Sci.">
        <title>A new Merluccius polli reference genome to investigate the effects of global change in West African waters.</title>
        <authorList>
            <person name="Mateo J.L."/>
            <person name="Blanco-Fernandez C."/>
            <person name="Garcia-Vazquez E."/>
            <person name="Machado-Schiaffino G."/>
        </authorList>
    </citation>
    <scope>NUCLEOTIDE SEQUENCE</scope>
    <source>
        <strain evidence="1">C29</strain>
        <tissue evidence="1">Fin</tissue>
    </source>
</reference>
<evidence type="ECO:0000313" key="1">
    <source>
        <dbReference type="EMBL" id="KAK0152194.1"/>
    </source>
</evidence>
<gene>
    <name evidence="1" type="ORF">N1851_006426</name>
</gene>
<accession>A0AA47N5F4</accession>
<comment type="caution">
    <text evidence="1">The sequence shown here is derived from an EMBL/GenBank/DDBJ whole genome shotgun (WGS) entry which is preliminary data.</text>
</comment>
<dbReference type="PANTHER" id="PTHR35617">
    <property type="entry name" value="PHAGE_INTEGRASE DOMAIN-CONTAINING PROTEIN"/>
    <property type="match status" value="1"/>
</dbReference>
<evidence type="ECO:0000313" key="2">
    <source>
        <dbReference type="Proteomes" id="UP001174136"/>
    </source>
</evidence>
<protein>
    <submittedName>
        <fullName evidence="1">Uncharacterized protein</fullName>
    </submittedName>
</protein>